<keyword evidence="2" id="KW-1133">Transmembrane helix</keyword>
<evidence type="ECO:0000256" key="2">
    <source>
        <dbReference type="SAM" id="Phobius"/>
    </source>
</evidence>
<evidence type="ECO:0000313" key="4">
    <source>
        <dbReference type="EMBL" id="SDD61782.1"/>
    </source>
</evidence>
<dbReference type="EMBL" id="FMYQ01000022">
    <property type="protein sequence ID" value="SDD61782.1"/>
    <property type="molecule type" value="Genomic_DNA"/>
</dbReference>
<feature type="transmembrane region" description="Helical" evidence="2">
    <location>
        <begin position="6"/>
        <end position="30"/>
    </location>
</feature>
<feature type="region of interest" description="Disordered" evidence="1">
    <location>
        <begin position="371"/>
        <end position="399"/>
    </location>
</feature>
<reference evidence="5" key="1">
    <citation type="submission" date="2016-09" db="EMBL/GenBank/DDBJ databases">
        <authorList>
            <person name="Varghese N."/>
            <person name="Submissions S."/>
        </authorList>
    </citation>
    <scope>NUCLEOTIDE SEQUENCE [LARGE SCALE GENOMIC DNA]</scope>
    <source>
        <strain evidence="5">TNe-862</strain>
    </source>
</reference>
<feature type="compositionally biased region" description="Basic and acidic residues" evidence="1">
    <location>
        <begin position="380"/>
        <end position="396"/>
    </location>
</feature>
<dbReference type="InterPro" id="IPR053156">
    <property type="entry name" value="T6SS_TssM-like"/>
</dbReference>
<keyword evidence="2" id="KW-0812">Transmembrane</keyword>
<dbReference type="RefSeq" id="WP_092001249.1">
    <property type="nucleotide sequence ID" value="NZ_FMYQ01000022.1"/>
</dbReference>
<dbReference type="PANTHER" id="PTHR36153">
    <property type="entry name" value="INNER MEMBRANE PROTEIN-RELATED"/>
    <property type="match status" value="1"/>
</dbReference>
<sequence>MLTSNLFLLSIAVLTLVACAVLGAVIYFALHGSHAKPAAERKIVRLRSDSLRSAFRQAVELIEGNIASRAERYNIPWIMILNEGDDPRPLPIAQAGVASVLGADAASPAATQGISWHFFDRGIVVDIKAAYLGSPDDDGDGKPWDEFLSLCRNYRQQRPFDSVVITVPAATLLADDTDARLELVRHAKLAHRRLWLAQNRFAMRFAVYVVVTGCEALPGFATFARALPEPLRASMLGWSSPYDLSTTYQPGWVDTAMNSIMRSVSDASAELFALDSAHLDARQFLQLPSRIDAMRAQLQLYVDELLRASAYHEPFFFRGIYLTGDASEFAQWSVAQAAGQTAADGGLPALEAPPGETHDALAPYAASEYAASEPRNAADNPDRLADADMGAGRREPGGQINDLMLQPAFLRDLFEKKIFLEYGLTRPSRSQHLARPVLNRALRWGGIALLGGWGLGLVVATVQLSHRNDELVAALGSLHRDSAERANAAQQGQDLPADWYRRKALALIAMNQNLRTSSGWTIFMPGSWGFVDDLNARVRERFEREFGEIAVAALEREMYAHVSQLTGVGRDPSSGQLIIGDDCTAPGAGRIGAPLGLAVDDLPQMRALQLYVNNVDQLDAALQALQRLQQPASDNADSLRLVVRYALGADLQGSVAGSVPYFYRDQDGRSMTGNGSAGVNLAAVQQALRCTLDKGAQQLDAAMFTGNPLLVAERAISDHLGSLTVADSGAGDFTKVTDGYRAVVAGIDTQRDLLASGKGGWIHQAQFTPGPTYDRTLARVAQNRLLGVDLATRIRQRDDTAFQAFRSEFALRFGGADSGIVWLDKDARYSISPGRAALRDGLSGLLSQPFMVAPRNRELPTLTDGSTIVWDRSQLDQALALGDVRKRFLAEGLANLPAAARPGIETALDLQFARLILDQTAAAANVTTAPVDLDSAAFEAARARLARIEALLAELRASAQLEDLDTLVSNDAMAHLRRVDDALTQSELYATRQDVGADSAHNSRSPILAAFGVADAAGLAPYLDQQSSRALMLGKQASVYLAALDPVDAASPLAQRWQAIDRDLERYRLKNPNSSLLRLEQFALSVAADPGPAGCMSRFTARPATNGGDDYFATLHARLYDRLLARCSQGYVFDLRQQWGIFATAFNESVAGRMPFDNGDILRVATRNSSMPGVADFGDLGQVLKRYEPVSETFHASGTGASSAMTNYKVRQFIENFDQVKTLLAPLYPSDDGAASGYDVNVEFRANRNAEVAANQIIDWTLTIGSQSLSMNEAPHALHWDFGTPVSLVLRFAKDSPLAASADPQQRAYSTDGRMLTWQFSDPWALITFINRQRVADASGRGERASQLLKIEFPLSAANPANLSLLPKQAYGRVYVRIALMPAGKKTPLPWPGSFPVRAPEWSAL</sequence>
<keyword evidence="2" id="KW-0472">Membrane</keyword>
<evidence type="ECO:0000259" key="3">
    <source>
        <dbReference type="Pfam" id="PF14331"/>
    </source>
</evidence>
<gene>
    <name evidence="4" type="ORF">SAMN05421548_12290</name>
</gene>
<protein>
    <submittedName>
        <fullName evidence="4">Type VI secretion system protein ImpL</fullName>
    </submittedName>
</protein>
<organism evidence="4 5">
    <name type="scientific">Paraburkholderia lycopersici</name>
    <dbReference type="NCBI Taxonomy" id="416944"/>
    <lineage>
        <taxon>Bacteria</taxon>
        <taxon>Pseudomonadati</taxon>
        <taxon>Pseudomonadota</taxon>
        <taxon>Betaproteobacteria</taxon>
        <taxon>Burkholderiales</taxon>
        <taxon>Burkholderiaceae</taxon>
        <taxon>Paraburkholderia</taxon>
    </lineage>
</organism>
<evidence type="ECO:0000256" key="1">
    <source>
        <dbReference type="SAM" id="MobiDB-lite"/>
    </source>
</evidence>
<dbReference type="Proteomes" id="UP000198908">
    <property type="component" value="Unassembled WGS sequence"/>
</dbReference>
<evidence type="ECO:0000313" key="5">
    <source>
        <dbReference type="Proteomes" id="UP000198908"/>
    </source>
</evidence>
<dbReference type="InterPro" id="IPR025743">
    <property type="entry name" value="TssM1_N"/>
</dbReference>
<dbReference type="OrthoDB" id="9758229at2"/>
<dbReference type="STRING" id="416944.SAMN05421548_12290"/>
<accession>A0A1G6W7F4</accession>
<proteinExistence type="predicted"/>
<name>A0A1G6W7F4_9BURK</name>
<dbReference type="Pfam" id="PF14331">
    <property type="entry name" value="IcmF-related_N"/>
    <property type="match status" value="1"/>
</dbReference>
<keyword evidence="5" id="KW-1185">Reference proteome</keyword>
<feature type="domain" description="Type VI secretion system component TssM1 N-terminal" evidence="3">
    <location>
        <begin position="139"/>
        <end position="444"/>
    </location>
</feature>
<dbReference type="PANTHER" id="PTHR36153:SF1">
    <property type="entry name" value="TYPE VI SECRETION SYSTEM COMPONENT TSSM1"/>
    <property type="match status" value="1"/>
</dbReference>